<keyword evidence="3" id="KW-1185">Reference proteome</keyword>
<evidence type="ECO:0000313" key="3">
    <source>
        <dbReference type="Proteomes" id="UP000076532"/>
    </source>
</evidence>
<evidence type="ECO:0000313" key="2">
    <source>
        <dbReference type="EMBL" id="KZP05924.1"/>
    </source>
</evidence>
<dbReference type="EMBL" id="KV417812">
    <property type="protein sequence ID" value="KZP05924.1"/>
    <property type="molecule type" value="Genomic_DNA"/>
</dbReference>
<dbReference type="InterPro" id="IPR012334">
    <property type="entry name" value="Pectin_lyas_fold"/>
</dbReference>
<reference evidence="2 3" key="1">
    <citation type="journal article" date="2016" name="Mol. Biol. Evol.">
        <title>Comparative Genomics of Early-Diverging Mushroom-Forming Fungi Provides Insights into the Origins of Lignocellulose Decay Capabilities.</title>
        <authorList>
            <person name="Nagy L.G."/>
            <person name="Riley R."/>
            <person name="Tritt A."/>
            <person name="Adam C."/>
            <person name="Daum C."/>
            <person name="Floudas D."/>
            <person name="Sun H."/>
            <person name="Yadav J.S."/>
            <person name="Pangilinan J."/>
            <person name="Larsson K.H."/>
            <person name="Matsuura K."/>
            <person name="Barry K."/>
            <person name="Labutti K."/>
            <person name="Kuo R."/>
            <person name="Ohm R.A."/>
            <person name="Bhattacharya S.S."/>
            <person name="Shirouzu T."/>
            <person name="Yoshinaga Y."/>
            <person name="Martin F.M."/>
            <person name="Grigoriev I.V."/>
            <person name="Hibbett D.S."/>
        </authorList>
    </citation>
    <scope>NUCLEOTIDE SEQUENCE [LARGE SCALE GENOMIC DNA]</scope>
    <source>
        <strain evidence="2 3">CBS 109695</strain>
    </source>
</reference>
<dbReference type="CDD" id="cd23668">
    <property type="entry name" value="GH55_beta13glucanase-like"/>
    <property type="match status" value="1"/>
</dbReference>
<keyword evidence="2" id="KW-0378">Hydrolase</keyword>
<dbReference type="STRING" id="436010.A0A167WC61"/>
<feature type="domain" description="Rhamnogalacturonase A/B/Epimerase-like pectate lyase" evidence="1">
    <location>
        <begin position="56"/>
        <end position="279"/>
    </location>
</feature>
<evidence type="ECO:0000259" key="1">
    <source>
        <dbReference type="Pfam" id="PF12708"/>
    </source>
</evidence>
<dbReference type="InterPro" id="IPR011050">
    <property type="entry name" value="Pectin_lyase_fold/virulence"/>
</dbReference>
<dbReference type="OrthoDB" id="1046782at2759"/>
<name>A0A167WC61_9AGAM</name>
<dbReference type="InterPro" id="IPR039279">
    <property type="entry name" value="QRT3-like"/>
</dbReference>
<protein>
    <submittedName>
        <fullName evidence="2">Glycoside hydrolase family 55 protein</fullName>
    </submittedName>
</protein>
<dbReference type="GO" id="GO:0004650">
    <property type="term" value="F:polygalacturonase activity"/>
    <property type="evidence" value="ECO:0007669"/>
    <property type="project" value="InterPro"/>
</dbReference>
<accession>A0A167WC61</accession>
<dbReference type="AlphaFoldDB" id="A0A167WC61"/>
<dbReference type="PANTHER" id="PTHR33928:SF2">
    <property type="entry name" value="PECTATE LYASE SUPERFAMILY PROTEIN DOMAIN-CONTAINING PROTEIN-RELATED"/>
    <property type="match status" value="1"/>
</dbReference>
<dbReference type="InterPro" id="IPR024535">
    <property type="entry name" value="RHGA/B-epi-like_pectate_lyase"/>
</dbReference>
<dbReference type="Pfam" id="PF12708">
    <property type="entry name" value="Pect-lyase_RHGA_epim"/>
    <property type="match status" value="2"/>
</dbReference>
<dbReference type="Proteomes" id="UP000076532">
    <property type="component" value="Unassembled WGS sequence"/>
</dbReference>
<dbReference type="Gene3D" id="2.160.20.10">
    <property type="entry name" value="Single-stranded right-handed beta-helix, Pectin lyase-like"/>
    <property type="match status" value="2"/>
</dbReference>
<gene>
    <name evidence="2" type="ORF">FIBSPDRAFT_1053833</name>
</gene>
<feature type="domain" description="Rhamnogalacturonase A/B/Epimerase-like pectate lyase" evidence="1">
    <location>
        <begin position="409"/>
        <end position="471"/>
    </location>
</feature>
<dbReference type="PANTHER" id="PTHR33928">
    <property type="entry name" value="POLYGALACTURONASE QRT3"/>
    <property type="match status" value="1"/>
</dbReference>
<dbReference type="SUPFAM" id="SSF51126">
    <property type="entry name" value="Pectin lyase-like"/>
    <property type="match status" value="2"/>
</dbReference>
<dbReference type="FunFam" id="2.160.20.10:FF:000049">
    <property type="entry name" value="Putative exo-beta-1,3-glucanase"/>
    <property type="match status" value="1"/>
</dbReference>
<organism evidence="2 3">
    <name type="scientific">Athelia psychrophila</name>
    <dbReference type="NCBI Taxonomy" id="1759441"/>
    <lineage>
        <taxon>Eukaryota</taxon>
        <taxon>Fungi</taxon>
        <taxon>Dikarya</taxon>
        <taxon>Basidiomycota</taxon>
        <taxon>Agaricomycotina</taxon>
        <taxon>Agaricomycetes</taxon>
        <taxon>Agaricomycetidae</taxon>
        <taxon>Atheliales</taxon>
        <taxon>Atheliaceae</taxon>
        <taxon>Athelia</taxon>
    </lineage>
</organism>
<proteinExistence type="predicted"/>
<sequence>MTTAFSSSQSVAALDMSCSTALGAGTAAASDPFWMESISHQGISAFNSDPSTYKVFRNVKDYGAKGDGLTDDIAAINAAISDGGRCGGGLCSSSTITPAVVYFPAGTYIVSTPIIPYYFTQLIGDGRKPPTLRATAGFSGIAVIDANPYGAGGVNWYVNQNNFFRSVRNFVIDLTQIPASTSATGLHWQVSQATSLINIVVNMSTASGNNHQGIFMENGSGGFMGDLIFNGGKFGIWVGNQQFTVRNITVNNAATGIYAMWNWGWTFQNVNINNCGIGFELDIGGTTKDAQGCEAEAIIDATVTNTPTFIRTTKPSIGSLTGSIVLSNIKLWNVPVAVGDAAGATLLSGGTTTIDIWAQGNVFTGKSGSKTYTQGSITPPNKASSLLDSAGQIVSKGHPQYADYAASQFVSARTEGCKGDGKTDDTVAIQALLNTYAGRKIVFFDAGTYLVTDTIRIPVGTQIVGEAWSVIMGSGSKFSDSKKPTVMVQVGAPGSAGVLEISDMIFKTQGPAGGAIIIEWNVHDPQGNQAAVGMWDSHIVLGGAVGTDLQSAQCPKGSTNTDCMAAFLGIHLTVGSSAYLEGTWVWTADHDLDGTGADLTIFAGRGIYSQSQGPVWLIGTAAEHFTLYQYNFVGAADHWIGLAQTETPYYQPVPAPPAPFNIESAYNDPVYPSSGARAWAMNIASSQNIVIFGGGFYNFFNNYDQTCLTTNTCQSQIVNVDSTSTAQFYSVSTVGVVHQLSVKGTGVIKSSDGRNGFAETYTAWTA</sequence>